<proteinExistence type="predicted"/>
<dbReference type="PANTHER" id="PTHR48041">
    <property type="entry name" value="ABC TRANSPORTER G FAMILY MEMBER 28"/>
    <property type="match status" value="1"/>
</dbReference>
<keyword evidence="3 9" id="KW-0812">Transmembrane</keyword>
<evidence type="ECO:0000256" key="3">
    <source>
        <dbReference type="ARBA" id="ARBA00022692"/>
    </source>
</evidence>
<dbReference type="GO" id="GO:0140359">
    <property type="term" value="F:ABC-type transporter activity"/>
    <property type="evidence" value="ECO:0007669"/>
    <property type="project" value="InterPro"/>
</dbReference>
<feature type="transmembrane region" description="Helical" evidence="9">
    <location>
        <begin position="538"/>
        <end position="560"/>
    </location>
</feature>
<feature type="transmembrane region" description="Helical" evidence="9">
    <location>
        <begin position="502"/>
        <end position="526"/>
    </location>
</feature>
<dbReference type="Proteomes" id="UP000008743">
    <property type="component" value="Unassembled WGS sequence"/>
</dbReference>
<keyword evidence="6 9" id="KW-1133">Transmembrane helix</keyword>
<dbReference type="AlphaFoldDB" id="A0A0D2VSN8"/>
<evidence type="ECO:0000256" key="2">
    <source>
        <dbReference type="ARBA" id="ARBA00022448"/>
    </source>
</evidence>
<feature type="transmembrane region" description="Helical" evidence="9">
    <location>
        <begin position="430"/>
        <end position="450"/>
    </location>
</feature>
<dbReference type="InterPro" id="IPR003593">
    <property type="entry name" value="AAA+_ATPase"/>
</dbReference>
<feature type="transmembrane region" description="Helical" evidence="9">
    <location>
        <begin position="566"/>
        <end position="587"/>
    </location>
</feature>
<sequence length="662" mass="73655">MTEQSVRVPIRSGPSDVISDNDDTTPLLSSGATSPTKFSASYSRAVKRIPAYFTFSNVSYEIQEYKTVQDKALRLVGQKSGTTKRILHNVYGMVKPGETLAIMGPSGSGKTTLLDILADRKAKVHGNILLNGAPRNRIFKRLSGYVLQQDILIGHLTVREVLTFAAELRLDSYMLKSDRARRVQEVIDELKLTKVADSYIGTASHRGLSGGERKRVSVGVELITNPSLLFLDEFTTGLDSKTALTLMETLQELARNGNRAIVFTIHQPRSNITKLFDKLLLLADGRQIFYGNAPEALPFFEGCGFMCDVQTNPSDFFLDIIADDTEAVHKLSTTYAQSSQSATIVEELRRWESVGGSTNVNGTNSSSRAIVSQYSSAGYQQLLSADQKDQLEQYDANARHIPQYAAPFHRQVWTLLRREVLSTVRNMQVFWAQLLQAIAFGCIMGSLWSNNNTNPDLGNTSVIFFVCSYLSMMAFMAAPHLISFRQNFFHERSSGSYRASSYMISKTLVDFPFYAIIALAFSGIVFKFSAMPNDTFPFYLLTCILVVFTASSVITFVGSIAPVVEVAMVGATLINGLSMTACGFLVARPNLPSYWVWLYESSYIHHGFASLFLNLFGEGSPQALFQFGSDQPLNRWEGIWVLPLIAVAFRFLTYLALRRKHE</sequence>
<comment type="subcellular location">
    <subcellularLocation>
        <location evidence="1">Membrane</location>
        <topology evidence="1">Multi-pass membrane protein</topology>
    </subcellularLocation>
</comment>
<dbReference type="PhylomeDB" id="A0A0D2VSN8"/>
<dbReference type="InterPro" id="IPR027417">
    <property type="entry name" value="P-loop_NTPase"/>
</dbReference>
<evidence type="ECO:0000313" key="12">
    <source>
        <dbReference type="Proteomes" id="UP000008743"/>
    </source>
</evidence>
<dbReference type="OMA" id="WEISAIV"/>
<dbReference type="GO" id="GO:0005524">
    <property type="term" value="F:ATP binding"/>
    <property type="evidence" value="ECO:0007669"/>
    <property type="project" value="UniProtKB-KW"/>
</dbReference>
<evidence type="ECO:0000313" key="11">
    <source>
        <dbReference type="EMBL" id="KJE94122.1"/>
    </source>
</evidence>
<dbReference type="Pfam" id="PF01061">
    <property type="entry name" value="ABC2_membrane"/>
    <property type="match status" value="1"/>
</dbReference>
<evidence type="ECO:0000256" key="5">
    <source>
        <dbReference type="ARBA" id="ARBA00022840"/>
    </source>
</evidence>
<evidence type="ECO:0000256" key="6">
    <source>
        <dbReference type="ARBA" id="ARBA00022989"/>
    </source>
</evidence>
<dbReference type="GO" id="GO:0016887">
    <property type="term" value="F:ATP hydrolysis activity"/>
    <property type="evidence" value="ECO:0007669"/>
    <property type="project" value="InterPro"/>
</dbReference>
<feature type="transmembrane region" description="Helical" evidence="9">
    <location>
        <begin position="462"/>
        <end position="482"/>
    </location>
</feature>
<keyword evidence="2" id="KW-0813">Transport</keyword>
<dbReference type="SUPFAM" id="SSF52540">
    <property type="entry name" value="P-loop containing nucleoside triphosphate hydrolases"/>
    <property type="match status" value="1"/>
</dbReference>
<feature type="transmembrane region" description="Helical" evidence="9">
    <location>
        <begin position="594"/>
        <end position="616"/>
    </location>
</feature>
<dbReference type="Pfam" id="PF00005">
    <property type="entry name" value="ABC_tran"/>
    <property type="match status" value="1"/>
</dbReference>
<reference evidence="12" key="1">
    <citation type="submission" date="2011-02" db="EMBL/GenBank/DDBJ databases">
        <title>The Genome Sequence of Capsaspora owczarzaki ATCC 30864.</title>
        <authorList>
            <person name="Russ C."/>
            <person name="Cuomo C."/>
            <person name="Burger G."/>
            <person name="Gray M.W."/>
            <person name="Holland P.W.H."/>
            <person name="King N."/>
            <person name="Lang F.B.F."/>
            <person name="Roger A.J."/>
            <person name="Ruiz-Trillo I."/>
            <person name="Young S.K."/>
            <person name="Zeng Q."/>
            <person name="Gargeya S."/>
            <person name="Alvarado L."/>
            <person name="Berlin A."/>
            <person name="Chapman S.B."/>
            <person name="Chen Z."/>
            <person name="Freedman E."/>
            <person name="Gellesch M."/>
            <person name="Goldberg J."/>
            <person name="Griggs A."/>
            <person name="Gujja S."/>
            <person name="Heilman E."/>
            <person name="Heiman D."/>
            <person name="Howarth C."/>
            <person name="Mehta T."/>
            <person name="Neiman D."/>
            <person name="Pearson M."/>
            <person name="Roberts A."/>
            <person name="Saif S."/>
            <person name="Shea T."/>
            <person name="Shenoy N."/>
            <person name="Sisk P."/>
            <person name="Stolte C."/>
            <person name="Sykes S."/>
            <person name="White J."/>
            <person name="Yandava C."/>
            <person name="Haas B."/>
            <person name="Nusbaum C."/>
            <person name="Birren B."/>
        </authorList>
    </citation>
    <scope>NUCLEOTIDE SEQUENCE</scope>
    <source>
        <strain evidence="12">ATCC 30864</strain>
    </source>
</reference>
<dbReference type="RefSeq" id="XP_004347561.1">
    <property type="nucleotide sequence ID" value="XM_004347511.2"/>
</dbReference>
<dbReference type="EMBL" id="KE346366">
    <property type="protein sequence ID" value="KJE94122.1"/>
    <property type="molecule type" value="Genomic_DNA"/>
</dbReference>
<feature type="transmembrane region" description="Helical" evidence="9">
    <location>
        <begin position="636"/>
        <end position="657"/>
    </location>
</feature>
<dbReference type="GO" id="GO:0016020">
    <property type="term" value="C:membrane"/>
    <property type="evidence" value="ECO:0007669"/>
    <property type="project" value="UniProtKB-SubCell"/>
</dbReference>
<dbReference type="PROSITE" id="PS00211">
    <property type="entry name" value="ABC_TRANSPORTER_1"/>
    <property type="match status" value="1"/>
</dbReference>
<keyword evidence="4" id="KW-0547">Nucleotide-binding</keyword>
<dbReference type="InterPro" id="IPR013525">
    <property type="entry name" value="ABC2_TM"/>
</dbReference>
<gene>
    <name evidence="11" type="ORF">CAOG_004810</name>
</gene>
<accession>A0A0D2VSN8</accession>
<evidence type="ECO:0000259" key="10">
    <source>
        <dbReference type="PROSITE" id="PS50893"/>
    </source>
</evidence>
<evidence type="ECO:0000256" key="7">
    <source>
        <dbReference type="ARBA" id="ARBA00023136"/>
    </source>
</evidence>
<dbReference type="InterPro" id="IPR003439">
    <property type="entry name" value="ABC_transporter-like_ATP-bd"/>
</dbReference>
<dbReference type="eggNOG" id="KOG0061">
    <property type="taxonomic scope" value="Eukaryota"/>
</dbReference>
<dbReference type="STRING" id="595528.A0A0D2VSN8"/>
<dbReference type="SMART" id="SM00382">
    <property type="entry name" value="AAA"/>
    <property type="match status" value="1"/>
</dbReference>
<name>A0A0D2VSN8_CAPO3</name>
<feature type="region of interest" description="Disordered" evidence="8">
    <location>
        <begin position="1"/>
        <end position="35"/>
    </location>
</feature>
<evidence type="ECO:0000256" key="4">
    <source>
        <dbReference type="ARBA" id="ARBA00022741"/>
    </source>
</evidence>
<feature type="compositionally biased region" description="Polar residues" evidence="8">
    <location>
        <begin position="24"/>
        <end position="35"/>
    </location>
</feature>
<dbReference type="InParanoid" id="A0A0D2VSN8"/>
<dbReference type="Gene3D" id="3.40.50.300">
    <property type="entry name" value="P-loop containing nucleotide triphosphate hydrolases"/>
    <property type="match status" value="1"/>
</dbReference>
<keyword evidence="5" id="KW-0067">ATP-binding</keyword>
<feature type="domain" description="ABC transporter" evidence="10">
    <location>
        <begin position="68"/>
        <end position="309"/>
    </location>
</feature>
<protein>
    <submittedName>
        <fullName evidence="11">ABC transporter</fullName>
    </submittedName>
</protein>
<keyword evidence="12" id="KW-1185">Reference proteome</keyword>
<dbReference type="InterPro" id="IPR017871">
    <property type="entry name" value="ABC_transporter-like_CS"/>
</dbReference>
<organism evidence="11 12">
    <name type="scientific">Capsaspora owczarzaki (strain ATCC 30864)</name>
    <dbReference type="NCBI Taxonomy" id="595528"/>
    <lineage>
        <taxon>Eukaryota</taxon>
        <taxon>Filasterea</taxon>
        <taxon>Capsaspora</taxon>
    </lineage>
</organism>
<evidence type="ECO:0000256" key="1">
    <source>
        <dbReference type="ARBA" id="ARBA00004141"/>
    </source>
</evidence>
<dbReference type="PROSITE" id="PS50893">
    <property type="entry name" value="ABC_TRANSPORTER_2"/>
    <property type="match status" value="1"/>
</dbReference>
<evidence type="ECO:0000256" key="8">
    <source>
        <dbReference type="SAM" id="MobiDB-lite"/>
    </source>
</evidence>
<dbReference type="OrthoDB" id="66620at2759"/>
<keyword evidence="7 9" id="KW-0472">Membrane</keyword>
<dbReference type="CDD" id="cd03213">
    <property type="entry name" value="ABCG_EPDR"/>
    <property type="match status" value="1"/>
</dbReference>
<evidence type="ECO:0000256" key="9">
    <source>
        <dbReference type="SAM" id="Phobius"/>
    </source>
</evidence>
<dbReference type="InterPro" id="IPR050352">
    <property type="entry name" value="ABCG_transporters"/>
</dbReference>
<dbReference type="PANTHER" id="PTHR48041:SF139">
    <property type="entry name" value="PROTEIN SCARLET"/>
    <property type="match status" value="1"/>
</dbReference>